<feature type="compositionally biased region" description="Basic and acidic residues" evidence="6">
    <location>
        <begin position="1095"/>
        <end position="1111"/>
    </location>
</feature>
<comment type="subcellular location">
    <subcellularLocation>
        <location evidence="1">Nucleus</location>
    </subcellularLocation>
</comment>
<evidence type="ECO:0000256" key="2">
    <source>
        <dbReference type="ARBA" id="ARBA00022884"/>
    </source>
</evidence>
<organism evidence="9 10">
    <name type="scientific">Podarcis lilfordi</name>
    <name type="common">Lilford's wall lizard</name>
    <dbReference type="NCBI Taxonomy" id="74358"/>
    <lineage>
        <taxon>Eukaryota</taxon>
        <taxon>Metazoa</taxon>
        <taxon>Chordata</taxon>
        <taxon>Craniata</taxon>
        <taxon>Vertebrata</taxon>
        <taxon>Euteleostomi</taxon>
        <taxon>Lepidosauria</taxon>
        <taxon>Squamata</taxon>
        <taxon>Bifurcata</taxon>
        <taxon>Unidentata</taxon>
        <taxon>Episquamata</taxon>
        <taxon>Laterata</taxon>
        <taxon>Lacertibaenia</taxon>
        <taxon>Lacertidae</taxon>
        <taxon>Podarcis</taxon>
    </lineage>
</organism>
<feature type="compositionally biased region" description="Acidic residues" evidence="6">
    <location>
        <begin position="631"/>
        <end position="645"/>
    </location>
</feature>
<feature type="compositionally biased region" description="Basic and acidic residues" evidence="6">
    <location>
        <begin position="1068"/>
        <end position="1088"/>
    </location>
</feature>
<name>A0AA35JXQ1_9SAUR</name>
<keyword evidence="3" id="KW-0539">Nucleus</keyword>
<evidence type="ECO:0000259" key="8">
    <source>
        <dbReference type="PROSITE" id="PS50174"/>
    </source>
</evidence>
<keyword evidence="2 4" id="KW-0694">RNA-binding</keyword>
<evidence type="ECO:0000256" key="1">
    <source>
        <dbReference type="ARBA" id="ARBA00004123"/>
    </source>
</evidence>
<dbReference type="SMART" id="SM00360">
    <property type="entry name" value="RRM"/>
    <property type="match status" value="2"/>
</dbReference>
<gene>
    <name evidence="9" type="ORF">PODLI_1B004898</name>
</gene>
<evidence type="ECO:0000256" key="3">
    <source>
        <dbReference type="ARBA" id="ARBA00023242"/>
    </source>
</evidence>
<sequence length="1183" mass="136132">MAGCSLQGHMVERTGISGFLWFGVAASLWRPRVAELPALLVKTKLQFDKNKNSFFSNRMGPFRGSQEERFAPGWNRDYSPPPLDSLAQERHSGNFSGRESLPFDIQGHPGILNPQFANREEPTFSFGGRDGPHSDFRGGEGHLHGFGGRDYPPDFQSRDESHLDFRGRVPLLPDFRGREMYQGDFQDREGQSMDYSGGDIPPMDYRNRDSFRMNYRDREAHNMSYRGRDDAPSDFRARGTFDLDFRNRDGSHPHFRARDMSEQDYRGREQPYSEFRKREMPDMDLRSVGAADLDFRDRDVPHSNFRNRPKSQTDQDFRGRDVPPPVDFADRDVPSVDPNLVDYQHSLSTVPPTDRECEVDEAGLAARERSSFSVQSKEFPHSEPRAREEESQRQKPETDSSLDFQSSCGPLTTLQDQDKPSQAFVSNQEFPAGEQQVSEPSALGLKEKSDLDFLGRQDTDYRGIEYRDVDHRLPGSQMFDYEHGKSFAEGKSSKDSQPDLQDQDYRTGLKDIKPSKLIRLGKVPQTATKDDILNAFQACVGTPVKNMRLKDYTTGYDYGYICVEFSLLEEAIACMEANQGHLVIGGKEVTLEYSQSPEFWHCRRCKVSTVGYRSSCYYCRLPRDEEKVEKGEEELSEEPTPEEEPPKDPAPPQEPSPQKPTSEQRSQPQEPEPKKDESREQWPSQEKKRDSELYPPRRENQEHGSRRESMETKHQEDESKTIMLKRIPRFTPPEVIVGLLAPYVRLSTSSVRVMKNKAGRMGYTYGFIELDSHAEAVRIVKVLQDLDPPISIDGRAVDVNLATGKRRNEYGDHGDVPRYSQGKRGTGDRRGADSQKRRSESSSDVSTFIYDPDTGNYFDPITGVYYDPNTQRDVPMGREASSSPPPHTGRRRRSQDRDRASERDEPSSRDNRERRERHRNKSAKNENPEEKLPAEDVFKKPLPPTLKKEESTPPPKVVNPLIGLLGEYGGDSDNEEEEEEEEEPQPQPPRPPVQQEERPQKLENDEEKLTDWNKLACLLCRRQFPNKEVLIKHQQLSNLHKQNLEIHRKIKQSEQELAYLERREREGRFKEKGGDRRERFEERNSPERKRPKNFRNSESDYKPTDRGRLESNNKGSRMMQAMGWKEGSGLGRNEQGMTSPVEAESRKRGAGLGTQGRPSRRQSNETYRDAVRRVMFARYKELE</sequence>
<dbReference type="InterPro" id="IPR012677">
    <property type="entry name" value="Nucleotide-bd_a/b_plait_sf"/>
</dbReference>
<dbReference type="Pfam" id="PF17780">
    <property type="entry name" value="OCRE"/>
    <property type="match status" value="1"/>
</dbReference>
<dbReference type="PANTHER" id="PTHR13948">
    <property type="entry name" value="RNA-BINDING PROTEIN"/>
    <property type="match status" value="1"/>
</dbReference>
<feature type="compositionally biased region" description="Acidic residues" evidence="6">
    <location>
        <begin position="970"/>
        <end position="984"/>
    </location>
</feature>
<feature type="compositionally biased region" description="Basic and acidic residues" evidence="6">
    <location>
        <begin position="806"/>
        <end position="816"/>
    </location>
</feature>
<reference evidence="9" key="1">
    <citation type="submission" date="2022-12" db="EMBL/GenBank/DDBJ databases">
        <authorList>
            <person name="Alioto T."/>
            <person name="Alioto T."/>
            <person name="Gomez Garrido J."/>
        </authorList>
    </citation>
    <scope>NUCLEOTIDE SEQUENCE</scope>
</reference>
<dbReference type="AlphaFoldDB" id="A0AA35JXQ1"/>
<dbReference type="GO" id="GO:0005634">
    <property type="term" value="C:nucleus"/>
    <property type="evidence" value="ECO:0007669"/>
    <property type="project" value="UniProtKB-SubCell"/>
</dbReference>
<dbReference type="InterPro" id="IPR000467">
    <property type="entry name" value="G_patch_dom"/>
</dbReference>
<evidence type="ECO:0000256" key="5">
    <source>
        <dbReference type="SAM" id="Coils"/>
    </source>
</evidence>
<dbReference type="PROSITE" id="PS50102">
    <property type="entry name" value="RRM"/>
    <property type="match status" value="1"/>
</dbReference>
<feature type="domain" description="G-patch" evidence="8">
    <location>
        <begin position="1111"/>
        <end position="1157"/>
    </location>
</feature>
<dbReference type="InterPro" id="IPR035979">
    <property type="entry name" value="RBD_domain_sf"/>
</dbReference>
<feature type="region of interest" description="Disordered" evidence="6">
    <location>
        <begin position="1068"/>
        <end position="1168"/>
    </location>
</feature>
<feature type="compositionally biased region" description="Pro residues" evidence="6">
    <location>
        <begin position="648"/>
        <end position="658"/>
    </location>
</feature>
<feature type="compositionally biased region" description="Polar residues" evidence="6">
    <location>
        <begin position="423"/>
        <end position="439"/>
    </location>
</feature>
<feature type="compositionally biased region" description="Polar residues" evidence="6">
    <location>
        <begin position="399"/>
        <end position="415"/>
    </location>
</feature>
<feature type="compositionally biased region" description="Basic and acidic residues" evidence="6">
    <location>
        <begin position="671"/>
        <end position="720"/>
    </location>
</feature>
<dbReference type="InterPro" id="IPR041591">
    <property type="entry name" value="OCRE"/>
</dbReference>
<feature type="domain" description="RRM" evidence="7">
    <location>
        <begin position="516"/>
        <end position="596"/>
    </location>
</feature>
<keyword evidence="5" id="KW-0175">Coiled coil</keyword>
<evidence type="ECO:0000256" key="6">
    <source>
        <dbReference type="SAM" id="MobiDB-lite"/>
    </source>
</evidence>
<keyword evidence="10" id="KW-1185">Reference proteome</keyword>
<feature type="region of interest" description="Disordered" evidence="6">
    <location>
        <begin position="186"/>
        <end position="208"/>
    </location>
</feature>
<feature type="region of interest" description="Disordered" evidence="6">
    <location>
        <begin position="246"/>
        <end position="339"/>
    </location>
</feature>
<accession>A0AA35JXQ1</accession>
<dbReference type="SUPFAM" id="SSF54928">
    <property type="entry name" value="RNA-binding domain, RBD"/>
    <property type="match status" value="2"/>
</dbReference>
<feature type="compositionally biased region" description="Basic and acidic residues" evidence="6">
    <location>
        <begin position="130"/>
        <end position="143"/>
    </location>
</feature>
<proteinExistence type="predicted"/>
<feature type="region of interest" description="Disordered" evidence="6">
    <location>
        <begin position="806"/>
        <end position="1008"/>
    </location>
</feature>
<feature type="compositionally biased region" description="Basic and acidic residues" evidence="6">
    <location>
        <begin position="825"/>
        <end position="841"/>
    </location>
</feature>
<feature type="coiled-coil region" evidence="5">
    <location>
        <begin position="1036"/>
        <end position="1063"/>
    </location>
</feature>
<feature type="compositionally biased region" description="Basic and acidic residues" evidence="6">
    <location>
        <begin position="995"/>
        <end position="1008"/>
    </location>
</feature>
<feature type="compositionally biased region" description="Basic and acidic residues" evidence="6">
    <location>
        <begin position="311"/>
        <end position="321"/>
    </location>
</feature>
<evidence type="ECO:0000256" key="4">
    <source>
        <dbReference type="PROSITE-ProRule" id="PRU00176"/>
    </source>
</evidence>
<feature type="region of interest" description="Disordered" evidence="6">
    <location>
        <begin position="109"/>
        <end position="146"/>
    </location>
</feature>
<dbReference type="GO" id="GO:0000398">
    <property type="term" value="P:mRNA splicing, via spliceosome"/>
    <property type="evidence" value="ECO:0007669"/>
    <property type="project" value="TreeGrafter"/>
</dbReference>
<dbReference type="InterPro" id="IPR034125">
    <property type="entry name" value="RBM6_RRM2"/>
</dbReference>
<evidence type="ECO:0000313" key="10">
    <source>
        <dbReference type="Proteomes" id="UP001178461"/>
    </source>
</evidence>
<feature type="region of interest" description="Disordered" evidence="6">
    <location>
        <begin position="627"/>
        <end position="720"/>
    </location>
</feature>
<dbReference type="InterPro" id="IPR000504">
    <property type="entry name" value="RRM_dom"/>
</dbReference>
<feature type="compositionally biased region" description="Basic and acidic residues" evidence="6">
    <location>
        <begin position="378"/>
        <end position="398"/>
    </location>
</feature>
<dbReference type="EMBL" id="OX395127">
    <property type="protein sequence ID" value="CAI5767024.1"/>
    <property type="molecule type" value="Genomic_DNA"/>
</dbReference>
<dbReference type="Pfam" id="PF01585">
    <property type="entry name" value="G-patch"/>
    <property type="match status" value="1"/>
</dbReference>
<feature type="compositionally biased region" description="Basic and acidic residues" evidence="6">
    <location>
        <begin position="246"/>
        <end position="285"/>
    </location>
</feature>
<evidence type="ECO:0000313" key="9">
    <source>
        <dbReference type="EMBL" id="CAI5767024.1"/>
    </source>
</evidence>
<dbReference type="GO" id="GO:0003723">
    <property type="term" value="F:RNA binding"/>
    <property type="evidence" value="ECO:0007669"/>
    <property type="project" value="UniProtKB-UniRule"/>
</dbReference>
<dbReference type="PANTHER" id="PTHR13948:SF22">
    <property type="entry name" value="RNA-BINDING PROTEIN 6"/>
    <property type="match status" value="1"/>
</dbReference>
<dbReference type="Proteomes" id="UP001178461">
    <property type="component" value="Chromosome 2"/>
</dbReference>
<dbReference type="PROSITE" id="PS50174">
    <property type="entry name" value="G_PATCH"/>
    <property type="match status" value="1"/>
</dbReference>
<dbReference type="CDD" id="cd12563">
    <property type="entry name" value="RRM2_RBM6"/>
    <property type="match status" value="1"/>
</dbReference>
<feature type="region of interest" description="Disordered" evidence="6">
    <location>
        <begin position="365"/>
        <end position="450"/>
    </location>
</feature>
<feature type="compositionally biased region" description="Basic and acidic residues" evidence="6">
    <location>
        <begin position="923"/>
        <end position="939"/>
    </location>
</feature>
<protein>
    <submittedName>
        <fullName evidence="9">RNA-binding protein 6 isoform X2</fullName>
    </submittedName>
</protein>
<dbReference type="SMART" id="SM00443">
    <property type="entry name" value="G_patch"/>
    <property type="match status" value="1"/>
</dbReference>
<dbReference type="Gene3D" id="3.30.70.330">
    <property type="match status" value="2"/>
</dbReference>
<feature type="compositionally biased region" description="Basic and acidic residues" evidence="6">
    <location>
        <begin position="895"/>
        <end position="914"/>
    </location>
</feature>
<evidence type="ECO:0000259" key="7">
    <source>
        <dbReference type="PROSITE" id="PS50102"/>
    </source>
</evidence>